<evidence type="ECO:0000256" key="1">
    <source>
        <dbReference type="SAM" id="Coils"/>
    </source>
</evidence>
<evidence type="ECO:0000313" key="3">
    <source>
        <dbReference type="Proteomes" id="UP000606786"/>
    </source>
</evidence>
<gene>
    <name evidence="2" type="ORF">CCAP1982_LOCUS11291</name>
</gene>
<reference evidence="2" key="1">
    <citation type="submission" date="2020-11" db="EMBL/GenBank/DDBJ databases">
        <authorList>
            <person name="Whitehead M."/>
        </authorList>
    </citation>
    <scope>NUCLEOTIDE SEQUENCE</scope>
    <source>
        <strain evidence="2">EGII</strain>
    </source>
</reference>
<dbReference type="OrthoDB" id="2152335at2759"/>
<feature type="coiled-coil region" evidence="1">
    <location>
        <begin position="62"/>
        <end position="89"/>
    </location>
</feature>
<dbReference type="GO" id="GO:0010314">
    <property type="term" value="F:phosphatidylinositol-5-phosphate binding"/>
    <property type="evidence" value="ECO:0007669"/>
    <property type="project" value="TreeGrafter"/>
</dbReference>
<dbReference type="Proteomes" id="UP000606786">
    <property type="component" value="Unassembled WGS sequence"/>
</dbReference>
<name>A0A811UVW4_CERCA</name>
<evidence type="ECO:0000313" key="2">
    <source>
        <dbReference type="EMBL" id="CAD7002821.1"/>
    </source>
</evidence>
<keyword evidence="3" id="KW-1185">Reference proteome</keyword>
<accession>A0A811UVW4</accession>
<dbReference type="AlphaFoldDB" id="A0A811UVW4"/>
<organism evidence="2 3">
    <name type="scientific">Ceratitis capitata</name>
    <name type="common">Mediterranean fruit fly</name>
    <name type="synonym">Tephritis capitata</name>
    <dbReference type="NCBI Taxonomy" id="7213"/>
    <lineage>
        <taxon>Eukaryota</taxon>
        <taxon>Metazoa</taxon>
        <taxon>Ecdysozoa</taxon>
        <taxon>Arthropoda</taxon>
        <taxon>Hexapoda</taxon>
        <taxon>Insecta</taxon>
        <taxon>Pterygota</taxon>
        <taxon>Neoptera</taxon>
        <taxon>Endopterygota</taxon>
        <taxon>Diptera</taxon>
        <taxon>Brachycera</taxon>
        <taxon>Muscomorpha</taxon>
        <taxon>Tephritoidea</taxon>
        <taxon>Tephritidae</taxon>
        <taxon>Ceratitis</taxon>
        <taxon>Ceratitis</taxon>
    </lineage>
</organism>
<dbReference type="SUPFAM" id="SSF46966">
    <property type="entry name" value="Spectrin repeat"/>
    <property type="match status" value="1"/>
</dbReference>
<dbReference type="PANTHER" id="PTHR46607">
    <property type="entry name" value="SEC14 DOMAIN AND SPECTRIN REPEAT-CONTAINING PROTEIN 1"/>
    <property type="match status" value="1"/>
</dbReference>
<protein>
    <submittedName>
        <fullName evidence="2">(Mediterranean fruit fly) hypothetical protein</fullName>
    </submittedName>
</protein>
<dbReference type="Gene3D" id="1.20.58.60">
    <property type="match status" value="1"/>
</dbReference>
<dbReference type="EMBL" id="CAJHJT010000034">
    <property type="protein sequence ID" value="CAD7002821.1"/>
    <property type="molecule type" value="Genomic_DNA"/>
</dbReference>
<dbReference type="GO" id="GO:0070273">
    <property type="term" value="F:phosphatidylinositol-4-phosphate binding"/>
    <property type="evidence" value="ECO:0007669"/>
    <property type="project" value="TreeGrafter"/>
</dbReference>
<dbReference type="PANTHER" id="PTHR46607:SF1">
    <property type="entry name" value="SEC14 DOMAIN AND SPECTRIN REPEAT-CONTAINING PROTEIN 1"/>
    <property type="match status" value="1"/>
</dbReference>
<proteinExistence type="predicted"/>
<comment type="caution">
    <text evidence="2">The sequence shown here is derived from an EMBL/GenBank/DDBJ whole genome shotgun (WGS) entry which is preliminary data.</text>
</comment>
<dbReference type="GO" id="GO:0043325">
    <property type="term" value="F:phosphatidylinositol-3,4-bisphosphate binding"/>
    <property type="evidence" value="ECO:0007669"/>
    <property type="project" value="TreeGrafter"/>
</dbReference>
<sequence length="381" mass="43224">MLSRQYSIGGDVHTCESLRAAHDVLELNVERHMASTQSCYTKSMHLLVGGEFRGSCGEPAAIEGESTELANLERELVKEGEKLSDMLAMPVKDALGRDLHIDYSDDICNVRDILDTTLARRNIFSDSVELQKLTLEQVTHIYTYEEDARMAIKWMEDLYNVMIKCHSHVGCNIHEIQVQKDELQTFQETGKSIYNYGCQLLEASQALRISCRLDADSIPQGMLQQLQYTWHRLQAISQEHMTRLRVSAVFHRSVEEYSQQLQELRLSVRNLKQTPNSSSGISSESDTRASPPIIISGRDVVAEMMLLMLMWMVGGYVDKSTTTTMSANGPAALLRDQLRKHLVVREQLLLEVGRMMRLGRLLKTRLKEPFVLDAVTGMRCV</sequence>
<keyword evidence="1" id="KW-0175">Coiled coil</keyword>
<dbReference type="GO" id="GO:0080025">
    <property type="term" value="F:phosphatidylinositol-3,5-bisphosphate binding"/>
    <property type="evidence" value="ECO:0007669"/>
    <property type="project" value="TreeGrafter"/>
</dbReference>
<dbReference type="GO" id="GO:0005546">
    <property type="term" value="F:phosphatidylinositol-4,5-bisphosphate binding"/>
    <property type="evidence" value="ECO:0007669"/>
    <property type="project" value="TreeGrafter"/>
</dbReference>
<dbReference type="GO" id="GO:0032266">
    <property type="term" value="F:phosphatidylinositol-3-phosphate binding"/>
    <property type="evidence" value="ECO:0007669"/>
    <property type="project" value="TreeGrafter"/>
</dbReference>